<keyword evidence="9" id="KW-0645">Protease</keyword>
<dbReference type="Proteomes" id="UP001501410">
    <property type="component" value="Unassembled WGS sequence"/>
</dbReference>
<evidence type="ECO:0000256" key="7">
    <source>
        <dbReference type="SAM" id="Phobius"/>
    </source>
</evidence>
<feature type="transmembrane region" description="Helical" evidence="7">
    <location>
        <begin position="225"/>
        <end position="246"/>
    </location>
</feature>
<comment type="caution">
    <text evidence="9">The sequence shown here is derived from an EMBL/GenBank/DDBJ whole genome shotgun (WGS) entry which is preliminary data.</text>
</comment>
<keyword evidence="3 7" id="KW-0812">Transmembrane</keyword>
<dbReference type="Gene3D" id="1.20.1540.10">
    <property type="entry name" value="Rhomboid-like"/>
    <property type="match status" value="1"/>
</dbReference>
<keyword evidence="6 7" id="KW-0472">Membrane</keyword>
<dbReference type="PANTHER" id="PTHR43731:SF14">
    <property type="entry name" value="PRESENILIN-ASSOCIATED RHOMBOID-LIKE PROTEIN, MITOCHONDRIAL"/>
    <property type="match status" value="1"/>
</dbReference>
<feature type="transmembrane region" description="Helical" evidence="7">
    <location>
        <begin position="20"/>
        <end position="38"/>
    </location>
</feature>
<evidence type="ECO:0000313" key="9">
    <source>
        <dbReference type="EMBL" id="GAA4451066.1"/>
    </source>
</evidence>
<evidence type="ECO:0000256" key="1">
    <source>
        <dbReference type="ARBA" id="ARBA00004141"/>
    </source>
</evidence>
<dbReference type="InterPro" id="IPR050925">
    <property type="entry name" value="Rhomboid_protease_S54"/>
</dbReference>
<proteinExistence type="inferred from homology"/>
<dbReference type="InterPro" id="IPR022764">
    <property type="entry name" value="Peptidase_S54_rhomboid_dom"/>
</dbReference>
<dbReference type="GO" id="GO:0006508">
    <property type="term" value="P:proteolysis"/>
    <property type="evidence" value="ECO:0007669"/>
    <property type="project" value="UniProtKB-KW"/>
</dbReference>
<comment type="subcellular location">
    <subcellularLocation>
        <location evidence="1">Membrane</location>
        <topology evidence="1">Multi-pass membrane protein</topology>
    </subcellularLocation>
</comment>
<evidence type="ECO:0000313" key="10">
    <source>
        <dbReference type="Proteomes" id="UP001501410"/>
    </source>
</evidence>
<feature type="domain" description="Peptidase S54 rhomboid" evidence="8">
    <location>
        <begin position="195"/>
        <end position="273"/>
    </location>
</feature>
<evidence type="ECO:0000256" key="3">
    <source>
        <dbReference type="ARBA" id="ARBA00022692"/>
    </source>
</evidence>
<dbReference type="InterPro" id="IPR035952">
    <property type="entry name" value="Rhomboid-like_sf"/>
</dbReference>
<sequence>MTEFRPQRFQILPPAVKNLIIINALLLLLSSVLEKYGIRLSDYLGLHYWRSHYFRPWQLLTHLFLHGNFTHLLSNMFALWMFGSLIENIWGTKRFLVFYFICGVGAALCHLTVLGFEFGAIEKAFAQYQLNPTVDQFGRFVTQYINGPFQESFRNYQHLWESNPSNTTFINESSYYINLYIRGGYDITAHGQVDGIIDQATVGASGAIFGVLFAFAYLFPNMELYIYFLFPLKAKYFVALYAIVELFAGIQNSAGDNVAHFAHLGGMLFAFILLRYWQKNNRRHFY</sequence>
<keyword evidence="4" id="KW-0378">Hydrolase</keyword>
<feature type="domain" description="Peptidase S54 rhomboid" evidence="8">
    <location>
        <begin position="56"/>
        <end position="112"/>
    </location>
</feature>
<dbReference type="SMART" id="SM01160">
    <property type="entry name" value="DUF1751"/>
    <property type="match status" value="1"/>
</dbReference>
<keyword evidence="5 7" id="KW-1133">Transmembrane helix</keyword>
<evidence type="ECO:0000256" key="2">
    <source>
        <dbReference type="ARBA" id="ARBA00009045"/>
    </source>
</evidence>
<dbReference type="Pfam" id="PF01694">
    <property type="entry name" value="Rhomboid"/>
    <property type="match status" value="2"/>
</dbReference>
<protein>
    <submittedName>
        <fullName evidence="9">Rhomboid family intramembrane serine protease</fullName>
    </submittedName>
</protein>
<feature type="transmembrane region" description="Helical" evidence="7">
    <location>
        <begin position="200"/>
        <end position="219"/>
    </location>
</feature>
<name>A0ABP8MI59_9BACT</name>
<organism evidence="9 10">
    <name type="scientific">Rurimicrobium arvi</name>
    <dbReference type="NCBI Taxonomy" id="2049916"/>
    <lineage>
        <taxon>Bacteria</taxon>
        <taxon>Pseudomonadati</taxon>
        <taxon>Bacteroidota</taxon>
        <taxon>Chitinophagia</taxon>
        <taxon>Chitinophagales</taxon>
        <taxon>Chitinophagaceae</taxon>
        <taxon>Rurimicrobium</taxon>
    </lineage>
</organism>
<evidence type="ECO:0000256" key="6">
    <source>
        <dbReference type="ARBA" id="ARBA00023136"/>
    </source>
</evidence>
<feature type="transmembrane region" description="Helical" evidence="7">
    <location>
        <begin position="95"/>
        <end position="116"/>
    </location>
</feature>
<feature type="transmembrane region" description="Helical" evidence="7">
    <location>
        <begin position="59"/>
        <end position="83"/>
    </location>
</feature>
<evidence type="ECO:0000256" key="5">
    <source>
        <dbReference type="ARBA" id="ARBA00022989"/>
    </source>
</evidence>
<dbReference type="PANTHER" id="PTHR43731">
    <property type="entry name" value="RHOMBOID PROTEASE"/>
    <property type="match status" value="1"/>
</dbReference>
<dbReference type="EMBL" id="BAABEZ010000004">
    <property type="protein sequence ID" value="GAA4451066.1"/>
    <property type="molecule type" value="Genomic_DNA"/>
</dbReference>
<evidence type="ECO:0000256" key="4">
    <source>
        <dbReference type="ARBA" id="ARBA00022801"/>
    </source>
</evidence>
<gene>
    <name evidence="9" type="ORF">GCM10023092_08050</name>
</gene>
<dbReference type="SUPFAM" id="SSF144091">
    <property type="entry name" value="Rhomboid-like"/>
    <property type="match status" value="1"/>
</dbReference>
<dbReference type="GO" id="GO:0008233">
    <property type="term" value="F:peptidase activity"/>
    <property type="evidence" value="ECO:0007669"/>
    <property type="project" value="UniProtKB-KW"/>
</dbReference>
<keyword evidence="10" id="KW-1185">Reference proteome</keyword>
<reference evidence="10" key="1">
    <citation type="journal article" date="2019" name="Int. J. Syst. Evol. Microbiol.">
        <title>The Global Catalogue of Microorganisms (GCM) 10K type strain sequencing project: providing services to taxonomists for standard genome sequencing and annotation.</title>
        <authorList>
            <consortium name="The Broad Institute Genomics Platform"/>
            <consortium name="The Broad Institute Genome Sequencing Center for Infectious Disease"/>
            <person name="Wu L."/>
            <person name="Ma J."/>
        </authorList>
    </citation>
    <scope>NUCLEOTIDE SEQUENCE [LARGE SCALE GENOMIC DNA]</scope>
    <source>
        <strain evidence="10">JCM 31921</strain>
    </source>
</reference>
<dbReference type="RefSeq" id="WP_344822935.1">
    <property type="nucleotide sequence ID" value="NZ_BAABEZ010000004.1"/>
</dbReference>
<comment type="similarity">
    <text evidence="2">Belongs to the peptidase S54 family.</text>
</comment>
<feature type="transmembrane region" description="Helical" evidence="7">
    <location>
        <begin position="258"/>
        <end position="277"/>
    </location>
</feature>
<accession>A0ABP8MI59</accession>
<evidence type="ECO:0000259" key="8">
    <source>
        <dbReference type="Pfam" id="PF01694"/>
    </source>
</evidence>